<dbReference type="EMBL" id="FLUL01000001">
    <property type="protein sequence ID" value="SBV93057.1"/>
    <property type="molecule type" value="Genomic_DNA"/>
</dbReference>
<gene>
    <name evidence="1" type="ORF">KL86DYS2_10473</name>
</gene>
<proteinExistence type="predicted"/>
<accession>A0A212J0U9</accession>
<organism evidence="1">
    <name type="scientific">uncultured Dysgonomonas sp</name>
    <dbReference type="NCBI Taxonomy" id="206096"/>
    <lineage>
        <taxon>Bacteria</taxon>
        <taxon>Pseudomonadati</taxon>
        <taxon>Bacteroidota</taxon>
        <taxon>Bacteroidia</taxon>
        <taxon>Bacteroidales</taxon>
        <taxon>Dysgonomonadaceae</taxon>
        <taxon>Dysgonomonas</taxon>
        <taxon>environmental samples</taxon>
    </lineage>
</organism>
<dbReference type="AlphaFoldDB" id="A0A212J0U9"/>
<name>A0A212J0U9_9BACT</name>
<sequence>MKFYASMFDFPIVPELAVLSTEGLTQDSLQLVIEN</sequence>
<reference evidence="1" key="1">
    <citation type="submission" date="2016-04" db="EMBL/GenBank/DDBJ databases">
        <authorList>
            <person name="Evans L.H."/>
            <person name="Alamgir A."/>
            <person name="Owens N."/>
            <person name="Weber N.D."/>
            <person name="Virtaneva K."/>
            <person name="Barbian K."/>
            <person name="Babar A."/>
            <person name="Rosenke K."/>
        </authorList>
    </citation>
    <scope>NUCLEOTIDE SEQUENCE</scope>
    <source>
        <strain evidence="1">86-2</strain>
    </source>
</reference>
<evidence type="ECO:0000313" key="1">
    <source>
        <dbReference type="EMBL" id="SBV93057.1"/>
    </source>
</evidence>
<protein>
    <submittedName>
        <fullName evidence="1">Uncharacterized protein</fullName>
    </submittedName>
</protein>